<feature type="chain" id="PRO_5033023155" evidence="2">
    <location>
        <begin position="23"/>
        <end position="319"/>
    </location>
</feature>
<dbReference type="SUPFAM" id="SSF53850">
    <property type="entry name" value="Periplasmic binding protein-like II"/>
    <property type="match status" value="1"/>
</dbReference>
<dbReference type="RefSeq" id="WP_169420991.1">
    <property type="nucleotide sequence ID" value="NZ_JABBFX010000002.1"/>
</dbReference>
<keyword evidence="2" id="KW-0732">Signal</keyword>
<evidence type="ECO:0000256" key="1">
    <source>
        <dbReference type="ARBA" id="ARBA00006987"/>
    </source>
</evidence>
<reference evidence="3 4" key="1">
    <citation type="submission" date="2020-04" db="EMBL/GenBank/DDBJ databases">
        <title>Ramlibacter sp. G-1-2-2 isolated from soil.</title>
        <authorList>
            <person name="Dahal R.H."/>
        </authorList>
    </citation>
    <scope>NUCLEOTIDE SEQUENCE [LARGE SCALE GENOMIC DNA]</scope>
    <source>
        <strain evidence="3 4">G-1-2-2</strain>
    </source>
</reference>
<evidence type="ECO:0000313" key="3">
    <source>
        <dbReference type="EMBL" id="NML46745.1"/>
    </source>
</evidence>
<evidence type="ECO:0000256" key="2">
    <source>
        <dbReference type="SAM" id="SignalP"/>
    </source>
</evidence>
<gene>
    <name evidence="3" type="ORF">HHL11_23580</name>
</gene>
<keyword evidence="4" id="KW-1185">Reference proteome</keyword>
<evidence type="ECO:0000313" key="4">
    <source>
        <dbReference type="Proteomes" id="UP000541185"/>
    </source>
</evidence>
<dbReference type="Pfam" id="PF03401">
    <property type="entry name" value="TctC"/>
    <property type="match status" value="1"/>
</dbReference>
<dbReference type="PIRSF" id="PIRSF017082">
    <property type="entry name" value="YflP"/>
    <property type="match status" value="1"/>
</dbReference>
<dbReference type="EMBL" id="JABBFX010000002">
    <property type="protein sequence ID" value="NML46745.1"/>
    <property type="molecule type" value="Genomic_DNA"/>
</dbReference>
<dbReference type="AlphaFoldDB" id="A0A848H7H8"/>
<protein>
    <submittedName>
        <fullName evidence="3">Tripartite tricarboxylate transporter substrate binding protein</fullName>
    </submittedName>
</protein>
<organism evidence="3 4">
    <name type="scientific">Ramlibacter agri</name>
    <dbReference type="NCBI Taxonomy" id="2728837"/>
    <lineage>
        <taxon>Bacteria</taxon>
        <taxon>Pseudomonadati</taxon>
        <taxon>Pseudomonadota</taxon>
        <taxon>Betaproteobacteria</taxon>
        <taxon>Burkholderiales</taxon>
        <taxon>Comamonadaceae</taxon>
        <taxon>Ramlibacter</taxon>
    </lineage>
</organism>
<dbReference type="Gene3D" id="3.40.190.10">
    <property type="entry name" value="Periplasmic binding protein-like II"/>
    <property type="match status" value="1"/>
</dbReference>
<dbReference type="InterPro" id="IPR005064">
    <property type="entry name" value="BUG"/>
</dbReference>
<comment type="similarity">
    <text evidence="1">Belongs to the UPF0065 (bug) family.</text>
</comment>
<dbReference type="PANTHER" id="PTHR42928">
    <property type="entry name" value="TRICARBOXYLATE-BINDING PROTEIN"/>
    <property type="match status" value="1"/>
</dbReference>
<sequence>MTRIAATLAAFAFAAVSHQALAAWPDKPIRLVIPFPPGGGTDVVGRLIGQKMSEELGVTVVIDNRPGADTQIGTALVAKAAPDGYTIGMVTPSLAINKTLYAATAQYDPIKDFAPVSLVAATPFYLAVATQAPYKTASDLVDASRKPGANFTYGTASSIGYLSGEQTRAALKLDARHIPYKGSAASVTAVAAGELTYTIDTILAMRPLVDAGKLRILGTSAPQRVNAFPEIPALGETWKGFSIVSWWGIVAPAGTPAAAVSRMDKALAKILTTAEMRQKLEALGAVANYADSEKFSAVIRHDLDSYGDTIKSVGLEPGH</sequence>
<dbReference type="InterPro" id="IPR042100">
    <property type="entry name" value="Bug_dom1"/>
</dbReference>
<dbReference type="Gene3D" id="3.40.190.150">
    <property type="entry name" value="Bordetella uptake gene, domain 1"/>
    <property type="match status" value="1"/>
</dbReference>
<comment type="caution">
    <text evidence="3">The sequence shown here is derived from an EMBL/GenBank/DDBJ whole genome shotgun (WGS) entry which is preliminary data.</text>
</comment>
<accession>A0A848H7H8</accession>
<feature type="signal peptide" evidence="2">
    <location>
        <begin position="1"/>
        <end position="22"/>
    </location>
</feature>
<dbReference type="Proteomes" id="UP000541185">
    <property type="component" value="Unassembled WGS sequence"/>
</dbReference>
<name>A0A848H7H8_9BURK</name>
<dbReference type="PANTHER" id="PTHR42928:SF5">
    <property type="entry name" value="BLR1237 PROTEIN"/>
    <property type="match status" value="1"/>
</dbReference>
<proteinExistence type="inferred from homology"/>